<dbReference type="InterPro" id="IPR001647">
    <property type="entry name" value="HTH_TetR"/>
</dbReference>
<proteinExistence type="predicted"/>
<evidence type="ECO:0000256" key="1">
    <source>
        <dbReference type="ARBA" id="ARBA00023125"/>
    </source>
</evidence>
<dbReference type="InterPro" id="IPR009057">
    <property type="entry name" value="Homeodomain-like_sf"/>
</dbReference>
<dbReference type="InterPro" id="IPR041479">
    <property type="entry name" value="TetR_CgmR_C"/>
</dbReference>
<reference evidence="5" key="1">
    <citation type="journal article" date="2020" name="MBio">
        <title>Horizontal gene transfer to a defensive symbiont with a reduced genome amongst a multipartite beetle microbiome.</title>
        <authorList>
            <person name="Waterworth S.C."/>
            <person name="Florez L.V."/>
            <person name="Rees E.R."/>
            <person name="Hertweck C."/>
            <person name="Kaltenpoth M."/>
            <person name="Kwan J.C."/>
        </authorList>
    </citation>
    <scope>NUCLEOTIDE SEQUENCE [LARGE SCALE GENOMIC DNA]</scope>
</reference>
<protein>
    <submittedName>
        <fullName evidence="4">HTH-type transcriptional repressor KstR2</fullName>
    </submittedName>
</protein>
<dbReference type="PANTHER" id="PTHR30055:SF148">
    <property type="entry name" value="TETR-FAMILY TRANSCRIPTIONAL REGULATOR"/>
    <property type="match status" value="1"/>
</dbReference>
<dbReference type="InterPro" id="IPR050109">
    <property type="entry name" value="HTH-type_TetR-like_transc_reg"/>
</dbReference>
<evidence type="ECO:0000256" key="2">
    <source>
        <dbReference type="PROSITE-ProRule" id="PRU00335"/>
    </source>
</evidence>
<feature type="DNA-binding region" description="H-T-H motif" evidence="2">
    <location>
        <begin position="38"/>
        <end position="57"/>
    </location>
</feature>
<dbReference type="Proteomes" id="UP000487117">
    <property type="component" value="Unassembled WGS sequence"/>
</dbReference>
<accession>A0A7V8JLY6</accession>
<keyword evidence="1 2" id="KW-0238">DNA-binding</keyword>
<sequence>MPTPPSPHHRPKAPDAVRQALLQSASDVISQRGLAGFTVQDVARGAGVSKGALFHHFASKQALLDAALQAVLGQFWDQVQALMQADPEPWGRFSRAYVRATFDNLLDPACDSPGFSLGTCFDSALMTPWRAWLRARLAEHPAETSMPRLLAARCVADGYWLQAYGTPLHGQQRDEAIALSREALRLCTPD</sequence>
<name>A0A7V8JLY6_STEMA</name>
<dbReference type="SUPFAM" id="SSF46689">
    <property type="entry name" value="Homeodomain-like"/>
    <property type="match status" value="1"/>
</dbReference>
<dbReference type="Gene3D" id="1.10.357.10">
    <property type="entry name" value="Tetracycline Repressor, domain 2"/>
    <property type="match status" value="1"/>
</dbReference>
<dbReference type="GO" id="GO:0003700">
    <property type="term" value="F:DNA-binding transcription factor activity"/>
    <property type="evidence" value="ECO:0007669"/>
    <property type="project" value="TreeGrafter"/>
</dbReference>
<feature type="domain" description="HTH tetR-type" evidence="3">
    <location>
        <begin position="15"/>
        <end position="75"/>
    </location>
</feature>
<dbReference type="InterPro" id="IPR023772">
    <property type="entry name" value="DNA-bd_HTH_TetR-type_CS"/>
</dbReference>
<dbReference type="Pfam" id="PF00440">
    <property type="entry name" value="TetR_N"/>
    <property type="match status" value="1"/>
</dbReference>
<evidence type="ECO:0000313" key="5">
    <source>
        <dbReference type="Proteomes" id="UP000487117"/>
    </source>
</evidence>
<dbReference type="GO" id="GO:0000976">
    <property type="term" value="F:transcription cis-regulatory region binding"/>
    <property type="evidence" value="ECO:0007669"/>
    <property type="project" value="TreeGrafter"/>
</dbReference>
<evidence type="ECO:0000313" key="4">
    <source>
        <dbReference type="EMBL" id="KAF1015822.1"/>
    </source>
</evidence>
<organism evidence="4 5">
    <name type="scientific">Stenotrophomonas maltophilia</name>
    <name type="common">Pseudomonas maltophilia</name>
    <name type="synonym">Xanthomonas maltophilia</name>
    <dbReference type="NCBI Taxonomy" id="40324"/>
    <lineage>
        <taxon>Bacteria</taxon>
        <taxon>Pseudomonadati</taxon>
        <taxon>Pseudomonadota</taxon>
        <taxon>Gammaproteobacteria</taxon>
        <taxon>Lysobacterales</taxon>
        <taxon>Lysobacteraceae</taxon>
        <taxon>Stenotrophomonas</taxon>
        <taxon>Stenotrophomonas maltophilia group</taxon>
    </lineage>
</organism>
<dbReference type="PROSITE" id="PS01081">
    <property type="entry name" value="HTH_TETR_1"/>
    <property type="match status" value="1"/>
</dbReference>
<comment type="caution">
    <text evidence="4">The sequence shown here is derived from an EMBL/GenBank/DDBJ whole genome shotgun (WGS) entry which is preliminary data.</text>
</comment>
<dbReference type="PRINTS" id="PR00455">
    <property type="entry name" value="HTHTETR"/>
</dbReference>
<gene>
    <name evidence="4" type="primary">kstR2</name>
    <name evidence="4" type="ORF">GAK31_01301</name>
</gene>
<dbReference type="EMBL" id="WNDS01000002">
    <property type="protein sequence ID" value="KAF1015822.1"/>
    <property type="molecule type" value="Genomic_DNA"/>
</dbReference>
<dbReference type="AlphaFoldDB" id="A0A7V8JLY6"/>
<dbReference type="PANTHER" id="PTHR30055">
    <property type="entry name" value="HTH-TYPE TRANSCRIPTIONAL REGULATOR RUTR"/>
    <property type="match status" value="1"/>
</dbReference>
<dbReference type="Pfam" id="PF17937">
    <property type="entry name" value="TetR_C_28"/>
    <property type="match status" value="1"/>
</dbReference>
<dbReference type="PROSITE" id="PS50977">
    <property type="entry name" value="HTH_TETR_2"/>
    <property type="match status" value="1"/>
</dbReference>
<evidence type="ECO:0000259" key="3">
    <source>
        <dbReference type="PROSITE" id="PS50977"/>
    </source>
</evidence>